<dbReference type="SUPFAM" id="SSF50494">
    <property type="entry name" value="Trypsin-like serine proteases"/>
    <property type="match status" value="1"/>
</dbReference>
<feature type="signal peptide" evidence="6">
    <location>
        <begin position="1"/>
        <end position="18"/>
    </location>
</feature>
<dbReference type="SMART" id="SM00020">
    <property type="entry name" value="Tryp_SPc"/>
    <property type="match status" value="1"/>
</dbReference>
<dbReference type="InterPro" id="IPR043504">
    <property type="entry name" value="Peptidase_S1_PA_chymotrypsin"/>
</dbReference>
<dbReference type="PROSITE" id="PS50240">
    <property type="entry name" value="TRYPSIN_DOM"/>
    <property type="match status" value="1"/>
</dbReference>
<accession>A0A9P0CAT5</accession>
<dbReference type="EMBL" id="OV651822">
    <property type="protein sequence ID" value="CAH1100152.1"/>
    <property type="molecule type" value="Genomic_DNA"/>
</dbReference>
<dbReference type="GO" id="GO:0006508">
    <property type="term" value="P:proteolysis"/>
    <property type="evidence" value="ECO:0007669"/>
    <property type="project" value="UniProtKB-KW"/>
</dbReference>
<evidence type="ECO:0000259" key="7">
    <source>
        <dbReference type="PROSITE" id="PS50240"/>
    </source>
</evidence>
<evidence type="ECO:0000313" key="9">
    <source>
        <dbReference type="Proteomes" id="UP001153636"/>
    </source>
</evidence>
<dbReference type="Gene3D" id="2.40.10.10">
    <property type="entry name" value="Trypsin-like serine proteases"/>
    <property type="match status" value="1"/>
</dbReference>
<evidence type="ECO:0000256" key="4">
    <source>
        <dbReference type="ARBA" id="ARBA00022825"/>
    </source>
</evidence>
<keyword evidence="5" id="KW-1015">Disulfide bond</keyword>
<evidence type="ECO:0000256" key="6">
    <source>
        <dbReference type="SAM" id="SignalP"/>
    </source>
</evidence>
<dbReference type="InterPro" id="IPR009003">
    <property type="entry name" value="Peptidase_S1_PA"/>
</dbReference>
<keyword evidence="2" id="KW-0645">Protease</keyword>
<dbReference type="Pfam" id="PF00089">
    <property type="entry name" value="Trypsin"/>
    <property type="match status" value="1"/>
</dbReference>
<evidence type="ECO:0000256" key="3">
    <source>
        <dbReference type="ARBA" id="ARBA00022801"/>
    </source>
</evidence>
<name>A0A9P0CAT5_9CUCU</name>
<dbReference type="InterPro" id="IPR001254">
    <property type="entry name" value="Trypsin_dom"/>
</dbReference>
<dbReference type="GO" id="GO:0004252">
    <property type="term" value="F:serine-type endopeptidase activity"/>
    <property type="evidence" value="ECO:0007669"/>
    <property type="project" value="InterPro"/>
</dbReference>
<organism evidence="8 9">
    <name type="scientific">Psylliodes chrysocephalus</name>
    <dbReference type="NCBI Taxonomy" id="3402493"/>
    <lineage>
        <taxon>Eukaryota</taxon>
        <taxon>Metazoa</taxon>
        <taxon>Ecdysozoa</taxon>
        <taxon>Arthropoda</taxon>
        <taxon>Hexapoda</taxon>
        <taxon>Insecta</taxon>
        <taxon>Pterygota</taxon>
        <taxon>Neoptera</taxon>
        <taxon>Endopterygota</taxon>
        <taxon>Coleoptera</taxon>
        <taxon>Polyphaga</taxon>
        <taxon>Cucujiformia</taxon>
        <taxon>Chrysomeloidea</taxon>
        <taxon>Chrysomelidae</taxon>
        <taxon>Galerucinae</taxon>
        <taxon>Alticini</taxon>
        <taxon>Psylliodes</taxon>
    </lineage>
</organism>
<dbReference type="InterPro" id="IPR050430">
    <property type="entry name" value="Peptidase_S1"/>
</dbReference>
<dbReference type="PRINTS" id="PR00722">
    <property type="entry name" value="CHYMOTRYPSIN"/>
</dbReference>
<keyword evidence="3" id="KW-0378">Hydrolase</keyword>
<sequence length="251" mass="27167">MFSAKVVILLAAAAVCYGAPNAKSYNNRLKIAGGSAANIEDYPFSVSVQQCDPTCHQICGGAIINNEWILTGARCTDGPLKVAVGANTENLIEVESEYTHANHPRPDGFGENDLTLLKLSRKLTFNDKVQPAKLPRSRQQFTGTAVLTGFANNIFQAAVDLNLVSNSECQAALEEANPHLYDLIKVSHLCTLNQTPNIRENDLGSPLSKDGIVIGTVTWEVQPYGINGAPNVFTRLASHTDWINDTITRNS</sequence>
<reference evidence="8" key="1">
    <citation type="submission" date="2022-01" db="EMBL/GenBank/DDBJ databases">
        <authorList>
            <person name="King R."/>
        </authorList>
    </citation>
    <scope>NUCLEOTIDE SEQUENCE</scope>
</reference>
<evidence type="ECO:0000256" key="2">
    <source>
        <dbReference type="ARBA" id="ARBA00022670"/>
    </source>
</evidence>
<dbReference type="PANTHER" id="PTHR24276:SF91">
    <property type="entry name" value="AT26814P-RELATED"/>
    <property type="match status" value="1"/>
</dbReference>
<gene>
    <name evidence="8" type="ORF">PSYICH_LOCUS1643</name>
</gene>
<dbReference type="Proteomes" id="UP001153636">
    <property type="component" value="Chromosome 10"/>
</dbReference>
<dbReference type="OrthoDB" id="10061449at2759"/>
<feature type="domain" description="Peptidase S1" evidence="7">
    <location>
        <begin position="31"/>
        <end position="248"/>
    </location>
</feature>
<evidence type="ECO:0000256" key="1">
    <source>
        <dbReference type="ARBA" id="ARBA00007664"/>
    </source>
</evidence>
<dbReference type="PANTHER" id="PTHR24276">
    <property type="entry name" value="POLYSERASE-RELATED"/>
    <property type="match status" value="1"/>
</dbReference>
<protein>
    <recommendedName>
        <fullName evidence="7">Peptidase S1 domain-containing protein</fullName>
    </recommendedName>
</protein>
<dbReference type="AlphaFoldDB" id="A0A9P0CAT5"/>
<keyword evidence="9" id="KW-1185">Reference proteome</keyword>
<evidence type="ECO:0000313" key="8">
    <source>
        <dbReference type="EMBL" id="CAH1100152.1"/>
    </source>
</evidence>
<comment type="similarity">
    <text evidence="1">Belongs to the peptidase S1 family.</text>
</comment>
<dbReference type="InterPro" id="IPR001314">
    <property type="entry name" value="Peptidase_S1A"/>
</dbReference>
<evidence type="ECO:0000256" key="5">
    <source>
        <dbReference type="ARBA" id="ARBA00023157"/>
    </source>
</evidence>
<feature type="chain" id="PRO_5040208753" description="Peptidase S1 domain-containing protein" evidence="6">
    <location>
        <begin position="19"/>
        <end position="251"/>
    </location>
</feature>
<proteinExistence type="inferred from homology"/>
<keyword evidence="6" id="KW-0732">Signal</keyword>
<dbReference type="CDD" id="cd00190">
    <property type="entry name" value="Tryp_SPc"/>
    <property type="match status" value="1"/>
</dbReference>
<keyword evidence="4" id="KW-0720">Serine protease</keyword>